<organism evidence="1 2">
    <name type="scientific">Candidatus Parabacteroides intestinipullorum</name>
    <dbReference type="NCBI Taxonomy" id="2838723"/>
    <lineage>
        <taxon>Bacteria</taxon>
        <taxon>Pseudomonadati</taxon>
        <taxon>Bacteroidota</taxon>
        <taxon>Bacteroidia</taxon>
        <taxon>Bacteroidales</taxon>
        <taxon>Tannerellaceae</taxon>
        <taxon>Parabacteroides</taxon>
    </lineage>
</organism>
<reference evidence="1" key="1">
    <citation type="journal article" date="2021" name="PeerJ">
        <title>Extensive microbial diversity within the chicken gut microbiome revealed by metagenomics and culture.</title>
        <authorList>
            <person name="Gilroy R."/>
            <person name="Ravi A."/>
            <person name="Getino M."/>
            <person name="Pursley I."/>
            <person name="Horton D.L."/>
            <person name="Alikhan N.F."/>
            <person name="Baker D."/>
            <person name="Gharbi K."/>
            <person name="Hall N."/>
            <person name="Watson M."/>
            <person name="Adriaenssens E.M."/>
            <person name="Foster-Nyarko E."/>
            <person name="Jarju S."/>
            <person name="Secka A."/>
            <person name="Antonio M."/>
            <person name="Oren A."/>
            <person name="Chaudhuri R.R."/>
            <person name="La Ragione R."/>
            <person name="Hildebrand F."/>
            <person name="Pallen M.J."/>
        </authorList>
    </citation>
    <scope>NUCLEOTIDE SEQUENCE</scope>
    <source>
        <strain evidence="1">ChiGjej6B6-14162</strain>
    </source>
</reference>
<dbReference type="Gene3D" id="2.120.10.30">
    <property type="entry name" value="TolB, C-terminal domain"/>
    <property type="match status" value="1"/>
</dbReference>
<reference evidence="1" key="2">
    <citation type="submission" date="2021-04" db="EMBL/GenBank/DDBJ databases">
        <authorList>
            <person name="Gilroy R."/>
        </authorList>
    </citation>
    <scope>NUCLEOTIDE SEQUENCE</scope>
    <source>
        <strain evidence="1">ChiGjej6B6-14162</strain>
    </source>
</reference>
<comment type="caution">
    <text evidence="1">The sequence shown here is derived from an EMBL/GenBank/DDBJ whole genome shotgun (WGS) entry which is preliminary data.</text>
</comment>
<sequence length="229" mass="26297">MRNTFVLLVAAVLLSACGSSPKSNKDAESGVYHINYEECLANERTLRLSEIADTIEYLELKTPDDLIITFVINVIPVEDFILVHCRDGLFKFKRNGDFVTRVGRGGQGPGEHIKTYAVDVDRERKEIIHTDIEQVLFYDYDGNFLRSLKSDAHLRMAFSDSVIWGGNQEIHIKKDKLYAMSRDLDTLLTLPNPVYKERSLNEGVMSSVTKFQTEFYHYGDDLFYKGYFE</sequence>
<dbReference type="Proteomes" id="UP000886740">
    <property type="component" value="Unassembled WGS sequence"/>
</dbReference>
<dbReference type="EMBL" id="DXEL01000055">
    <property type="protein sequence ID" value="HIX74926.1"/>
    <property type="molecule type" value="Genomic_DNA"/>
</dbReference>
<evidence type="ECO:0000313" key="1">
    <source>
        <dbReference type="EMBL" id="HIX74926.1"/>
    </source>
</evidence>
<gene>
    <name evidence="1" type="ORF">H9977_07845</name>
</gene>
<dbReference type="Pfam" id="PF17170">
    <property type="entry name" value="DUF5128"/>
    <property type="match status" value="1"/>
</dbReference>
<dbReference type="AlphaFoldDB" id="A0A9D1X9C5"/>
<protein>
    <submittedName>
        <fullName evidence="1">6-bladed beta-propeller</fullName>
    </submittedName>
</protein>
<dbReference type="InterPro" id="IPR011042">
    <property type="entry name" value="6-blade_b-propeller_TolB-like"/>
</dbReference>
<name>A0A9D1X9C5_9BACT</name>
<proteinExistence type="predicted"/>
<dbReference type="PROSITE" id="PS51257">
    <property type="entry name" value="PROKAR_LIPOPROTEIN"/>
    <property type="match status" value="1"/>
</dbReference>
<evidence type="ECO:0000313" key="2">
    <source>
        <dbReference type="Proteomes" id="UP000886740"/>
    </source>
</evidence>
<accession>A0A9D1X9C5</accession>